<reference evidence="7" key="1">
    <citation type="submission" date="2016-10" db="EMBL/GenBank/DDBJ databases">
        <authorList>
            <person name="Varghese N."/>
            <person name="Submissions S."/>
        </authorList>
    </citation>
    <scope>NUCLEOTIDE SEQUENCE [LARGE SCALE GENOMIC DNA]</scope>
    <source>
        <strain evidence="7">CGMCC 4.6858</strain>
    </source>
</reference>
<dbReference type="Proteomes" id="UP000199034">
    <property type="component" value="Unassembled WGS sequence"/>
</dbReference>
<keyword evidence="7" id="KW-1185">Reference proteome</keyword>
<dbReference type="PANTHER" id="PTHR33507:SF3">
    <property type="entry name" value="INNER MEMBRANE PROTEIN YBBJ"/>
    <property type="match status" value="1"/>
</dbReference>
<dbReference type="OrthoDB" id="9792945at2"/>
<dbReference type="InterPro" id="IPR002810">
    <property type="entry name" value="NfeD-like_C"/>
</dbReference>
<dbReference type="AlphaFoldDB" id="A0A1G6SP86"/>
<dbReference type="GO" id="GO:0005886">
    <property type="term" value="C:plasma membrane"/>
    <property type="evidence" value="ECO:0007669"/>
    <property type="project" value="TreeGrafter"/>
</dbReference>
<accession>A0A1G6SP86</accession>
<dbReference type="RefSeq" id="WP_090856282.1">
    <property type="nucleotide sequence ID" value="NZ_FMZM01000006.1"/>
</dbReference>
<dbReference type="Pfam" id="PF01957">
    <property type="entry name" value="NfeD"/>
    <property type="match status" value="1"/>
</dbReference>
<dbReference type="STRING" id="1045774.SAMN05421872_106227"/>
<keyword evidence="3" id="KW-1133">Transmembrane helix</keyword>
<dbReference type="Gene3D" id="2.40.50.140">
    <property type="entry name" value="Nucleic acid-binding proteins"/>
    <property type="match status" value="1"/>
</dbReference>
<evidence type="ECO:0000256" key="4">
    <source>
        <dbReference type="ARBA" id="ARBA00023136"/>
    </source>
</evidence>
<organism evidence="6 7">
    <name type="scientific">Nocardioides lianchengensis</name>
    <dbReference type="NCBI Taxonomy" id="1045774"/>
    <lineage>
        <taxon>Bacteria</taxon>
        <taxon>Bacillati</taxon>
        <taxon>Actinomycetota</taxon>
        <taxon>Actinomycetes</taxon>
        <taxon>Propionibacteriales</taxon>
        <taxon>Nocardioidaceae</taxon>
        <taxon>Nocardioides</taxon>
    </lineage>
</organism>
<keyword evidence="2" id="KW-0812">Transmembrane</keyword>
<dbReference type="InterPro" id="IPR012340">
    <property type="entry name" value="NA-bd_OB-fold"/>
</dbReference>
<evidence type="ECO:0000313" key="7">
    <source>
        <dbReference type="Proteomes" id="UP000199034"/>
    </source>
</evidence>
<dbReference type="EMBL" id="FMZM01000006">
    <property type="protein sequence ID" value="SDD18710.1"/>
    <property type="molecule type" value="Genomic_DNA"/>
</dbReference>
<evidence type="ECO:0000256" key="3">
    <source>
        <dbReference type="ARBA" id="ARBA00022989"/>
    </source>
</evidence>
<proteinExistence type="predicted"/>
<evidence type="ECO:0000313" key="6">
    <source>
        <dbReference type="EMBL" id="SDD18710.1"/>
    </source>
</evidence>
<dbReference type="PANTHER" id="PTHR33507">
    <property type="entry name" value="INNER MEMBRANE PROTEIN YBBJ"/>
    <property type="match status" value="1"/>
</dbReference>
<evidence type="ECO:0000259" key="5">
    <source>
        <dbReference type="Pfam" id="PF01957"/>
    </source>
</evidence>
<keyword evidence="6" id="KW-0378">Hydrolase</keyword>
<evidence type="ECO:0000256" key="2">
    <source>
        <dbReference type="ARBA" id="ARBA00022692"/>
    </source>
</evidence>
<name>A0A1G6SP86_9ACTN</name>
<keyword evidence="4" id="KW-0472">Membrane</keyword>
<gene>
    <name evidence="6" type="ORF">SAMN05421872_106227</name>
</gene>
<dbReference type="SUPFAM" id="SSF141322">
    <property type="entry name" value="NfeD domain-like"/>
    <property type="match status" value="1"/>
</dbReference>
<dbReference type="InterPro" id="IPR052165">
    <property type="entry name" value="Membrane_assoc_protease"/>
</dbReference>
<feature type="domain" description="NfeD-like C-terminal" evidence="5">
    <location>
        <begin position="89"/>
        <end position="147"/>
    </location>
</feature>
<comment type="subcellular location">
    <subcellularLocation>
        <location evidence="1">Membrane</location>
        <topology evidence="1">Multi-pass membrane protein</topology>
    </subcellularLocation>
</comment>
<protein>
    <submittedName>
        <fullName evidence="6">Membrane protein implicated in regulation of membrane protease activity</fullName>
    </submittedName>
</protein>
<sequence>MDWLSDNHWAGWLSAAVALGVIEVFSLDLIFAMLAFGAVVGLVSSALGAAFLVSFLLALGTAGATLFLLRPPLIKRLHGGPDLTMSHGRLVGSQGVAVSRITGVEVGQVRLAGELWSAAPYDDTLAIEPGEAVEVLEIRGATAYVHPVPRLDP</sequence>
<dbReference type="GO" id="GO:0008233">
    <property type="term" value="F:peptidase activity"/>
    <property type="evidence" value="ECO:0007669"/>
    <property type="project" value="UniProtKB-KW"/>
</dbReference>
<evidence type="ECO:0000256" key="1">
    <source>
        <dbReference type="ARBA" id="ARBA00004141"/>
    </source>
</evidence>
<keyword evidence="6" id="KW-0645">Protease</keyword>
<dbReference type="GO" id="GO:0006508">
    <property type="term" value="P:proteolysis"/>
    <property type="evidence" value="ECO:0007669"/>
    <property type="project" value="UniProtKB-KW"/>
</dbReference>